<dbReference type="Proteomes" id="UP000887043">
    <property type="component" value="Unassembled WGS sequence"/>
</dbReference>
<dbReference type="GeneID" id="72479652"/>
<evidence type="ECO:0000313" key="3">
    <source>
        <dbReference type="Proteomes" id="UP000887043"/>
    </source>
</evidence>
<comment type="caution">
    <text evidence="2">The sequence shown here is derived from an EMBL/GenBank/DDBJ whole genome shotgun (WGS) entry which is preliminary data.</text>
</comment>
<protein>
    <submittedName>
        <fullName evidence="2">Uncharacterized protein</fullName>
    </submittedName>
</protein>
<gene>
    <name evidence="2" type="ORF">PRRU23_09930</name>
</gene>
<feature type="transmembrane region" description="Helical" evidence="1">
    <location>
        <begin position="77"/>
        <end position="101"/>
    </location>
</feature>
<dbReference type="EMBL" id="BPTR01000001">
    <property type="protein sequence ID" value="GJG27293.1"/>
    <property type="molecule type" value="Genomic_DNA"/>
</dbReference>
<keyword evidence="1" id="KW-0812">Transmembrane</keyword>
<keyword evidence="1" id="KW-0472">Membrane</keyword>
<dbReference type="AlphaFoldDB" id="A0AA37MDX6"/>
<feature type="transmembrane region" description="Helical" evidence="1">
    <location>
        <begin position="42"/>
        <end position="65"/>
    </location>
</feature>
<feature type="transmembrane region" description="Helical" evidence="1">
    <location>
        <begin position="16"/>
        <end position="36"/>
    </location>
</feature>
<keyword evidence="1" id="KW-1133">Transmembrane helix</keyword>
<accession>A0AA37MDX6</accession>
<feature type="transmembrane region" description="Helical" evidence="1">
    <location>
        <begin position="107"/>
        <end position="132"/>
    </location>
</feature>
<dbReference type="SUPFAM" id="SSF103473">
    <property type="entry name" value="MFS general substrate transporter"/>
    <property type="match status" value="1"/>
</dbReference>
<organism evidence="2 3">
    <name type="scientific">Segatella bryantii</name>
    <name type="common">Prevotella bryantii</name>
    <dbReference type="NCBI Taxonomy" id="77095"/>
    <lineage>
        <taxon>Bacteria</taxon>
        <taxon>Pseudomonadati</taxon>
        <taxon>Bacteroidota</taxon>
        <taxon>Bacteroidia</taxon>
        <taxon>Bacteroidales</taxon>
        <taxon>Prevotellaceae</taxon>
        <taxon>Segatella</taxon>
    </lineage>
</organism>
<proteinExistence type="predicted"/>
<sequence length="141" mass="16488">MERSERIKRIVHRYRLLSIWMVCGMALAGFFFVSVGDLKDHVYSVAFCSLYQLVINSVSICAWRYVAVHSPNVMNRYYMACGSIRMLLALMVVLAGMFVLYERQDMMLGFVITFALFYICSLIFETTFFSIVEKQKQKRKD</sequence>
<evidence type="ECO:0000256" key="1">
    <source>
        <dbReference type="SAM" id="Phobius"/>
    </source>
</evidence>
<dbReference type="RefSeq" id="WP_006282232.1">
    <property type="nucleotide sequence ID" value="NZ_BPTR01000001.1"/>
</dbReference>
<reference evidence="2" key="1">
    <citation type="submission" date="2021-08" db="EMBL/GenBank/DDBJ databases">
        <title>Prevotella lacticifex sp. nov., isolated from rumen of cow.</title>
        <authorList>
            <person name="Shinkai T."/>
            <person name="Ikeyama N."/>
            <person name="Kumagai M."/>
            <person name="Ohmori H."/>
            <person name="Sakamoto M."/>
            <person name="Ohkuma M."/>
            <person name="Mitsumori M."/>
        </authorList>
    </citation>
    <scope>NUCLEOTIDE SEQUENCE</scope>
    <source>
        <strain evidence="2">DSM 11371</strain>
    </source>
</reference>
<name>A0AA37MDX6_SEGBR</name>
<dbReference type="InterPro" id="IPR036259">
    <property type="entry name" value="MFS_trans_sf"/>
</dbReference>
<evidence type="ECO:0000313" key="2">
    <source>
        <dbReference type="EMBL" id="GJG27293.1"/>
    </source>
</evidence>